<accession>A0A1M5M060</accession>
<feature type="region of interest" description="Disordered" evidence="1">
    <location>
        <begin position="22"/>
        <end position="57"/>
    </location>
</feature>
<feature type="compositionally biased region" description="Low complexity" evidence="1">
    <location>
        <begin position="39"/>
        <end position="57"/>
    </location>
</feature>
<proteinExistence type="predicted"/>
<evidence type="ECO:0000313" key="3">
    <source>
        <dbReference type="Proteomes" id="UP000184501"/>
    </source>
</evidence>
<keyword evidence="3" id="KW-1185">Reference proteome</keyword>
<evidence type="ECO:0000256" key="1">
    <source>
        <dbReference type="SAM" id="MobiDB-lite"/>
    </source>
</evidence>
<organism evidence="2 3">
    <name type="scientific">Streptoalloteichus hindustanus</name>
    <dbReference type="NCBI Taxonomy" id="2017"/>
    <lineage>
        <taxon>Bacteria</taxon>
        <taxon>Bacillati</taxon>
        <taxon>Actinomycetota</taxon>
        <taxon>Actinomycetes</taxon>
        <taxon>Pseudonocardiales</taxon>
        <taxon>Pseudonocardiaceae</taxon>
        <taxon>Streptoalloteichus</taxon>
    </lineage>
</organism>
<reference evidence="2 3" key="1">
    <citation type="submission" date="2016-11" db="EMBL/GenBank/DDBJ databases">
        <authorList>
            <person name="Jaros S."/>
            <person name="Januszkiewicz K."/>
            <person name="Wedrychowicz H."/>
        </authorList>
    </citation>
    <scope>NUCLEOTIDE SEQUENCE [LARGE SCALE GENOMIC DNA]</scope>
    <source>
        <strain evidence="2 3">DSM 44523</strain>
    </source>
</reference>
<name>A0A1M5M060_STRHI</name>
<protein>
    <submittedName>
        <fullName evidence="2">Uncharacterized protein</fullName>
    </submittedName>
</protein>
<gene>
    <name evidence="2" type="ORF">SAMN05444320_112107</name>
</gene>
<sequence length="57" mass="5616">MISAGVVGLPRVLRVAASHPLLAPPSRQKPVPTGTSLFASPASDGDAPSAARGARVG</sequence>
<dbReference type="Proteomes" id="UP000184501">
    <property type="component" value="Unassembled WGS sequence"/>
</dbReference>
<dbReference type="RefSeq" id="WP_159447799.1">
    <property type="nucleotide sequence ID" value="NZ_FQVN01000012.1"/>
</dbReference>
<dbReference type="EMBL" id="FQVN01000012">
    <property type="protein sequence ID" value="SHG70063.1"/>
    <property type="molecule type" value="Genomic_DNA"/>
</dbReference>
<evidence type="ECO:0000313" key="2">
    <source>
        <dbReference type="EMBL" id="SHG70063.1"/>
    </source>
</evidence>
<dbReference type="AlphaFoldDB" id="A0A1M5M060"/>